<reference evidence="1 2" key="1">
    <citation type="submission" date="2016-10" db="EMBL/GenBank/DDBJ databases">
        <authorList>
            <person name="Zou G."/>
            <person name="Zhou R."/>
        </authorList>
    </citation>
    <scope>NUCLEOTIDE SEQUENCE [LARGE SCALE GENOMIC DNA]</scope>
    <source>
        <strain evidence="1 2">0061</strain>
    </source>
</reference>
<dbReference type="SUPFAM" id="SSF140931">
    <property type="entry name" value="Fic-like"/>
    <property type="match status" value="1"/>
</dbReference>
<dbReference type="InterPro" id="IPR036597">
    <property type="entry name" value="Fido-like_dom_sf"/>
</dbReference>
<dbReference type="AlphaFoldDB" id="A0AAD0KV43"/>
<organism evidence="1 2">
    <name type="scientific">Streptococcus suis</name>
    <dbReference type="NCBI Taxonomy" id="1307"/>
    <lineage>
        <taxon>Bacteria</taxon>
        <taxon>Bacillati</taxon>
        <taxon>Bacillota</taxon>
        <taxon>Bacilli</taxon>
        <taxon>Lactobacillales</taxon>
        <taxon>Streptococcaceae</taxon>
        <taxon>Streptococcus</taxon>
    </lineage>
</organism>
<evidence type="ECO:0000313" key="1">
    <source>
        <dbReference type="EMBL" id="AWX94817.1"/>
    </source>
</evidence>
<evidence type="ECO:0000313" key="2">
    <source>
        <dbReference type="Proteomes" id="UP000250181"/>
    </source>
</evidence>
<name>A0AAD0KV43_STRSU</name>
<accession>A0AAD0KV43</accession>
<protein>
    <submittedName>
        <fullName evidence="1">Uncharacterized protein</fullName>
    </submittedName>
</protein>
<gene>
    <name evidence="1" type="ORF">BKM66_01100</name>
</gene>
<dbReference type="Gene3D" id="1.10.3290.10">
    <property type="entry name" value="Fido-like domain"/>
    <property type="match status" value="1"/>
</dbReference>
<proteinExistence type="predicted"/>
<dbReference type="Proteomes" id="UP000250181">
    <property type="component" value="Chromosome"/>
</dbReference>
<sequence length="59" mass="6928">MKAGYPPIDIKFSDRLAYYQAFDDFHSKGNLSAMEDLFARYLNERLDMYLSILSLDDIE</sequence>
<dbReference type="EMBL" id="CP017666">
    <property type="protein sequence ID" value="AWX94817.1"/>
    <property type="molecule type" value="Genomic_DNA"/>
</dbReference>